<dbReference type="RefSeq" id="XP_001593176.1">
    <property type="nucleotide sequence ID" value="XM_001593126.1"/>
</dbReference>
<feature type="compositionally biased region" description="Basic and acidic residues" evidence="1">
    <location>
        <begin position="11"/>
        <end position="32"/>
    </location>
</feature>
<accession>A7ELA1</accession>
<feature type="region of interest" description="Disordered" evidence="1">
    <location>
        <begin position="1"/>
        <end position="110"/>
    </location>
</feature>
<dbReference type="HOGENOM" id="CLU_2172602_0_0_1"/>
<proteinExistence type="predicted"/>
<evidence type="ECO:0000313" key="3">
    <source>
        <dbReference type="Proteomes" id="UP000001312"/>
    </source>
</evidence>
<keyword evidence="3" id="KW-1185">Reference proteome</keyword>
<sequence>MSSKSRTAGHGRVESDGEISKIIDMYGRDSGHTSRNTGSSDKIDPKSSRRRNAPPVSASTSTASDGDRTSRSKSKKAELSMQSKGQAQEFEDKYFRPSSSVIRCDDTELS</sequence>
<dbReference type="InParanoid" id="A7ELA1"/>
<dbReference type="GeneID" id="5489090"/>
<evidence type="ECO:0000256" key="1">
    <source>
        <dbReference type="SAM" id="MobiDB-lite"/>
    </source>
</evidence>
<feature type="compositionally biased region" description="Basic and acidic residues" evidence="1">
    <location>
        <begin position="65"/>
        <end position="78"/>
    </location>
</feature>
<organism evidence="2 3">
    <name type="scientific">Sclerotinia sclerotiorum (strain ATCC 18683 / 1980 / Ss-1)</name>
    <name type="common">White mold</name>
    <name type="synonym">Whetzelinia sclerotiorum</name>
    <dbReference type="NCBI Taxonomy" id="665079"/>
    <lineage>
        <taxon>Eukaryota</taxon>
        <taxon>Fungi</taxon>
        <taxon>Dikarya</taxon>
        <taxon>Ascomycota</taxon>
        <taxon>Pezizomycotina</taxon>
        <taxon>Leotiomycetes</taxon>
        <taxon>Helotiales</taxon>
        <taxon>Sclerotiniaceae</taxon>
        <taxon>Sclerotinia</taxon>
    </lineage>
</organism>
<evidence type="ECO:0000313" key="2">
    <source>
        <dbReference type="EMBL" id="EDO03617.1"/>
    </source>
</evidence>
<dbReference type="EMBL" id="CH476627">
    <property type="protein sequence ID" value="EDO03617.1"/>
    <property type="molecule type" value="Genomic_DNA"/>
</dbReference>
<gene>
    <name evidence="2" type="ORF">SS1G_06098</name>
</gene>
<reference evidence="3" key="1">
    <citation type="journal article" date="2011" name="PLoS Genet.">
        <title>Genomic analysis of the necrotrophic fungal pathogens Sclerotinia sclerotiorum and Botrytis cinerea.</title>
        <authorList>
            <person name="Amselem J."/>
            <person name="Cuomo C.A."/>
            <person name="van Kan J.A."/>
            <person name="Viaud M."/>
            <person name="Benito E.P."/>
            <person name="Couloux A."/>
            <person name="Coutinho P.M."/>
            <person name="de Vries R.P."/>
            <person name="Dyer P.S."/>
            <person name="Fillinger S."/>
            <person name="Fournier E."/>
            <person name="Gout L."/>
            <person name="Hahn M."/>
            <person name="Kohn L."/>
            <person name="Lapalu N."/>
            <person name="Plummer K.M."/>
            <person name="Pradier J.M."/>
            <person name="Quevillon E."/>
            <person name="Sharon A."/>
            <person name="Simon A."/>
            <person name="ten Have A."/>
            <person name="Tudzynski B."/>
            <person name="Tudzynski P."/>
            <person name="Wincker P."/>
            <person name="Andrew M."/>
            <person name="Anthouard V."/>
            <person name="Beever R.E."/>
            <person name="Beffa R."/>
            <person name="Benoit I."/>
            <person name="Bouzid O."/>
            <person name="Brault B."/>
            <person name="Chen Z."/>
            <person name="Choquer M."/>
            <person name="Collemare J."/>
            <person name="Cotton P."/>
            <person name="Danchin E.G."/>
            <person name="Da Silva C."/>
            <person name="Gautier A."/>
            <person name="Giraud C."/>
            <person name="Giraud T."/>
            <person name="Gonzalez C."/>
            <person name="Grossetete S."/>
            <person name="Guldener U."/>
            <person name="Henrissat B."/>
            <person name="Howlett B.J."/>
            <person name="Kodira C."/>
            <person name="Kretschmer M."/>
            <person name="Lappartient A."/>
            <person name="Leroch M."/>
            <person name="Levis C."/>
            <person name="Mauceli E."/>
            <person name="Neuveglise C."/>
            <person name="Oeser B."/>
            <person name="Pearson M."/>
            <person name="Poulain J."/>
            <person name="Poussereau N."/>
            <person name="Quesneville H."/>
            <person name="Rascle C."/>
            <person name="Schumacher J."/>
            <person name="Segurens B."/>
            <person name="Sexton A."/>
            <person name="Silva E."/>
            <person name="Sirven C."/>
            <person name="Soanes D.M."/>
            <person name="Talbot N.J."/>
            <person name="Templeton M."/>
            <person name="Yandava C."/>
            <person name="Yarden O."/>
            <person name="Zeng Q."/>
            <person name="Rollins J.A."/>
            <person name="Lebrun M.H."/>
            <person name="Dickman M."/>
        </authorList>
    </citation>
    <scope>NUCLEOTIDE SEQUENCE [LARGE SCALE GENOMIC DNA]</scope>
    <source>
        <strain evidence="3">ATCC 18683 / 1980 / Ss-1</strain>
    </source>
</reference>
<dbReference type="Proteomes" id="UP000001312">
    <property type="component" value="Unassembled WGS sequence"/>
</dbReference>
<protein>
    <submittedName>
        <fullName evidence="2">Uncharacterized protein</fullName>
    </submittedName>
</protein>
<name>A7ELA1_SCLS1</name>
<dbReference type="AlphaFoldDB" id="A7ELA1"/>
<dbReference type="KEGG" id="ssl:SS1G_06098"/>